<sequence>LFAEDPLESDRPFMEQNKKAKENQTYLPELTENFPRGITRNTVLAPTVVQMPLEEKAFSEEVEL</sequence>
<name>A0A091G2L5_CUCCA</name>
<gene>
    <name evidence="2" type="ORF">N303_08479</name>
</gene>
<organism evidence="2 3">
    <name type="scientific">Cuculus canorus</name>
    <name type="common">Common cuckoo</name>
    <dbReference type="NCBI Taxonomy" id="55661"/>
    <lineage>
        <taxon>Eukaryota</taxon>
        <taxon>Metazoa</taxon>
        <taxon>Chordata</taxon>
        <taxon>Craniata</taxon>
        <taxon>Vertebrata</taxon>
        <taxon>Euteleostomi</taxon>
        <taxon>Archelosauria</taxon>
        <taxon>Archosauria</taxon>
        <taxon>Dinosauria</taxon>
        <taxon>Saurischia</taxon>
        <taxon>Theropoda</taxon>
        <taxon>Coelurosauria</taxon>
        <taxon>Aves</taxon>
        <taxon>Neognathae</taxon>
        <taxon>Neoaves</taxon>
        <taxon>Otidimorphae</taxon>
        <taxon>Cuculiformes</taxon>
        <taxon>Cuculidae</taxon>
        <taxon>Cuculus</taxon>
    </lineage>
</organism>
<evidence type="ECO:0000313" key="3">
    <source>
        <dbReference type="Proteomes" id="UP000053760"/>
    </source>
</evidence>
<reference evidence="2 3" key="1">
    <citation type="submission" date="2014-04" db="EMBL/GenBank/DDBJ databases">
        <title>Genome evolution of avian class.</title>
        <authorList>
            <person name="Zhang G."/>
            <person name="Li C."/>
        </authorList>
    </citation>
    <scope>NUCLEOTIDE SEQUENCE [LARGE SCALE GENOMIC DNA]</scope>
    <source>
        <strain evidence="2">BGI_N303</strain>
    </source>
</reference>
<feature type="region of interest" description="Disordered" evidence="1">
    <location>
        <begin position="1"/>
        <end position="21"/>
    </location>
</feature>
<dbReference type="AlphaFoldDB" id="A0A091G2L5"/>
<dbReference type="EMBL" id="KL447622">
    <property type="protein sequence ID" value="KFO75319.1"/>
    <property type="molecule type" value="Genomic_DNA"/>
</dbReference>
<dbReference type="Proteomes" id="UP000053760">
    <property type="component" value="Unassembled WGS sequence"/>
</dbReference>
<evidence type="ECO:0000256" key="1">
    <source>
        <dbReference type="SAM" id="MobiDB-lite"/>
    </source>
</evidence>
<accession>A0A091G2L5</accession>
<feature type="non-terminal residue" evidence="2">
    <location>
        <position position="1"/>
    </location>
</feature>
<feature type="compositionally biased region" description="Basic and acidic residues" evidence="1">
    <location>
        <begin position="8"/>
        <end position="21"/>
    </location>
</feature>
<feature type="non-terminal residue" evidence="2">
    <location>
        <position position="64"/>
    </location>
</feature>
<proteinExistence type="predicted"/>
<keyword evidence="3" id="KW-1185">Reference proteome</keyword>
<evidence type="ECO:0000313" key="2">
    <source>
        <dbReference type="EMBL" id="KFO75319.1"/>
    </source>
</evidence>
<protein>
    <submittedName>
        <fullName evidence="2">Uncharacterized protein</fullName>
    </submittedName>
</protein>